<feature type="domain" description="Cation efflux protein transmembrane" evidence="8">
    <location>
        <begin position="31"/>
        <end position="218"/>
    </location>
</feature>
<protein>
    <submittedName>
        <fullName evidence="10">Cation diffusion facilitator family transporter</fullName>
    </submittedName>
</protein>
<keyword evidence="5 7" id="KW-1133">Transmembrane helix</keyword>
<feature type="transmembrane region" description="Helical" evidence="7">
    <location>
        <begin position="130"/>
        <end position="150"/>
    </location>
</feature>
<evidence type="ECO:0000256" key="6">
    <source>
        <dbReference type="ARBA" id="ARBA00023136"/>
    </source>
</evidence>
<dbReference type="GO" id="GO:0008324">
    <property type="term" value="F:monoatomic cation transmembrane transporter activity"/>
    <property type="evidence" value="ECO:0007669"/>
    <property type="project" value="InterPro"/>
</dbReference>
<dbReference type="InterPro" id="IPR058533">
    <property type="entry name" value="Cation_efflux_TM"/>
</dbReference>
<dbReference type="Pfam" id="PF16916">
    <property type="entry name" value="ZT_dimer"/>
    <property type="match status" value="2"/>
</dbReference>
<dbReference type="Proteomes" id="UP000183255">
    <property type="component" value="Unassembled WGS sequence"/>
</dbReference>
<dbReference type="PANTHER" id="PTHR43840">
    <property type="entry name" value="MITOCHONDRIAL METAL TRANSPORTER 1-RELATED"/>
    <property type="match status" value="1"/>
</dbReference>
<dbReference type="NCBIfam" id="TIGR01297">
    <property type="entry name" value="CDF"/>
    <property type="match status" value="1"/>
</dbReference>
<dbReference type="RefSeq" id="WP_031573775.1">
    <property type="nucleotide sequence ID" value="NZ_FNDZ01000001.1"/>
</dbReference>
<evidence type="ECO:0000259" key="9">
    <source>
        <dbReference type="Pfam" id="PF16916"/>
    </source>
</evidence>
<dbReference type="Gene3D" id="1.20.1510.10">
    <property type="entry name" value="Cation efflux protein transmembrane domain"/>
    <property type="match status" value="1"/>
</dbReference>
<keyword evidence="6 7" id="KW-0472">Membrane</keyword>
<dbReference type="SUPFAM" id="SSF160240">
    <property type="entry name" value="Cation efflux protein cytoplasmic domain-like"/>
    <property type="match status" value="2"/>
</dbReference>
<keyword evidence="3" id="KW-0813">Transport</keyword>
<sequence>MISKLVDRIIDGRDYQNGKERERVGTISGVLGIVLNFLLFSIKGLLGLFTGSISIIADAFNNLTDTASSIITIFGFKLAGKEPDKEHPYGHGRIEYLTGLTIAVLVIVVGYQFVVSSFKKIINPGVVETSPLILTILFLSMSVKLFIYVFNKNLGKKVQSGTLLATAQDAIGDVLTTFVVFLGLLLSPLTTLPVDGIVGVLIALYIIYSGINLSLETINPILGQKPDRDLAERIKKKILSYDNIYGVHDLEIHNYGPSKTMATIHVEVPHNMDLVELHNLIDKIERHIREEFHISLVIHMDPVNYQDEKYLSVKETVGKIVHSVEGVVSYHDFRYTGLSEHELLILEVVVDSKNTTEESREKIRKELEEKLHEEFKTARIMITIELDVTVF</sequence>
<reference evidence="10 11" key="1">
    <citation type="submission" date="2016-10" db="EMBL/GenBank/DDBJ databases">
        <authorList>
            <person name="de Groot N.N."/>
        </authorList>
    </citation>
    <scope>NUCLEOTIDE SEQUENCE [LARGE SCALE GENOMIC DNA]</scope>
    <source>
        <strain evidence="10 11">CGMCC 1.5058</strain>
    </source>
</reference>
<feature type="transmembrane region" description="Helical" evidence="7">
    <location>
        <begin position="96"/>
        <end position="118"/>
    </location>
</feature>
<feature type="domain" description="Cation efflux protein cytoplasmic" evidence="9">
    <location>
        <begin position="226"/>
        <end position="302"/>
    </location>
</feature>
<dbReference type="PANTHER" id="PTHR43840:SF50">
    <property type="entry name" value="MANGANESE EFFLUX SYSTEM PROTEIN MNES"/>
    <property type="match status" value="1"/>
</dbReference>
<comment type="similarity">
    <text evidence="2">Belongs to the cation diffusion facilitator (CDF) transporter (TC 2.A.4) family.</text>
</comment>
<dbReference type="InterPro" id="IPR027469">
    <property type="entry name" value="Cation_efflux_TMD_sf"/>
</dbReference>
<evidence type="ECO:0000256" key="7">
    <source>
        <dbReference type="SAM" id="Phobius"/>
    </source>
</evidence>
<dbReference type="EMBL" id="FNDZ01000001">
    <property type="protein sequence ID" value="SDI04786.1"/>
    <property type="molecule type" value="Genomic_DNA"/>
</dbReference>
<feature type="transmembrane region" description="Helical" evidence="7">
    <location>
        <begin position="196"/>
        <end position="215"/>
    </location>
</feature>
<dbReference type="AlphaFoldDB" id="A0A1G8HDQ6"/>
<dbReference type="InterPro" id="IPR002524">
    <property type="entry name" value="Cation_efflux"/>
</dbReference>
<dbReference type="InterPro" id="IPR027470">
    <property type="entry name" value="Cation_efflux_CTD"/>
</dbReference>
<dbReference type="Pfam" id="PF01545">
    <property type="entry name" value="Cation_efflux"/>
    <property type="match status" value="1"/>
</dbReference>
<evidence type="ECO:0000256" key="1">
    <source>
        <dbReference type="ARBA" id="ARBA00004141"/>
    </source>
</evidence>
<dbReference type="GO" id="GO:0016020">
    <property type="term" value="C:membrane"/>
    <property type="evidence" value="ECO:0007669"/>
    <property type="project" value="UniProtKB-SubCell"/>
</dbReference>
<evidence type="ECO:0000256" key="5">
    <source>
        <dbReference type="ARBA" id="ARBA00022989"/>
    </source>
</evidence>
<proteinExistence type="inferred from homology"/>
<evidence type="ECO:0000256" key="4">
    <source>
        <dbReference type="ARBA" id="ARBA00022692"/>
    </source>
</evidence>
<dbReference type="FunFam" id="1.20.1510.10:FF:000006">
    <property type="entry name" value="Divalent cation efflux transporter"/>
    <property type="match status" value="1"/>
</dbReference>
<evidence type="ECO:0000256" key="2">
    <source>
        <dbReference type="ARBA" id="ARBA00008114"/>
    </source>
</evidence>
<feature type="domain" description="Cation efflux protein cytoplasmic" evidence="9">
    <location>
        <begin position="315"/>
        <end position="385"/>
    </location>
</feature>
<organism evidence="10 11">
    <name type="scientific">Proteiniclasticum ruminis</name>
    <dbReference type="NCBI Taxonomy" id="398199"/>
    <lineage>
        <taxon>Bacteria</taxon>
        <taxon>Bacillati</taxon>
        <taxon>Bacillota</taxon>
        <taxon>Clostridia</taxon>
        <taxon>Eubacteriales</taxon>
        <taxon>Clostridiaceae</taxon>
        <taxon>Proteiniclasticum</taxon>
    </lineage>
</organism>
<dbReference type="InterPro" id="IPR036837">
    <property type="entry name" value="Cation_efflux_CTD_sf"/>
</dbReference>
<evidence type="ECO:0000256" key="3">
    <source>
        <dbReference type="ARBA" id="ARBA00022448"/>
    </source>
</evidence>
<feature type="transmembrane region" description="Helical" evidence="7">
    <location>
        <begin position="170"/>
        <end position="190"/>
    </location>
</feature>
<evidence type="ECO:0000313" key="10">
    <source>
        <dbReference type="EMBL" id="SDI04786.1"/>
    </source>
</evidence>
<comment type="subcellular location">
    <subcellularLocation>
        <location evidence="1">Membrane</location>
        <topology evidence="1">Multi-pass membrane protein</topology>
    </subcellularLocation>
</comment>
<feature type="transmembrane region" description="Helical" evidence="7">
    <location>
        <begin position="29"/>
        <end position="49"/>
    </location>
</feature>
<evidence type="ECO:0000259" key="8">
    <source>
        <dbReference type="Pfam" id="PF01545"/>
    </source>
</evidence>
<keyword evidence="4 7" id="KW-0812">Transmembrane</keyword>
<dbReference type="InterPro" id="IPR050291">
    <property type="entry name" value="CDF_Transporter"/>
</dbReference>
<dbReference type="Gene3D" id="3.30.70.1350">
    <property type="entry name" value="Cation efflux protein, cytoplasmic domain"/>
    <property type="match status" value="2"/>
</dbReference>
<dbReference type="SUPFAM" id="SSF161111">
    <property type="entry name" value="Cation efflux protein transmembrane domain-like"/>
    <property type="match status" value="1"/>
</dbReference>
<evidence type="ECO:0000313" key="11">
    <source>
        <dbReference type="Proteomes" id="UP000183255"/>
    </source>
</evidence>
<name>A0A1G8HDQ6_9CLOT</name>
<gene>
    <name evidence="10" type="ORF">SAMN05421804_101552</name>
</gene>
<accession>A0A1G8HDQ6</accession>